<dbReference type="AlphaFoldDB" id="A0A1F4TR03"/>
<organism evidence="2 3">
    <name type="scientific">candidate division WOR-1 bacterium RIFOXYC2_FULL_41_25</name>
    <dbReference type="NCBI Taxonomy" id="1802586"/>
    <lineage>
        <taxon>Bacteria</taxon>
        <taxon>Bacillati</taxon>
        <taxon>Saganbacteria</taxon>
    </lineage>
</organism>
<dbReference type="Gene3D" id="3.30.460.10">
    <property type="entry name" value="Beta Polymerase, domain 2"/>
    <property type="match status" value="1"/>
</dbReference>
<name>A0A1F4TR03_UNCSA</name>
<evidence type="ECO:0000313" key="3">
    <source>
        <dbReference type="Proteomes" id="UP000177309"/>
    </source>
</evidence>
<accession>A0A1F4TR03</accession>
<feature type="domain" description="Polymerase beta nucleotidyltransferase" evidence="1">
    <location>
        <begin position="37"/>
        <end position="120"/>
    </location>
</feature>
<dbReference type="InterPro" id="IPR041633">
    <property type="entry name" value="Polbeta"/>
</dbReference>
<dbReference type="SUPFAM" id="SSF81301">
    <property type="entry name" value="Nucleotidyltransferase"/>
    <property type="match status" value="1"/>
</dbReference>
<gene>
    <name evidence="2" type="ORF">A2462_06170</name>
</gene>
<dbReference type="CDD" id="cd05403">
    <property type="entry name" value="NT_KNTase_like"/>
    <property type="match status" value="1"/>
</dbReference>
<evidence type="ECO:0000259" key="1">
    <source>
        <dbReference type="Pfam" id="PF18765"/>
    </source>
</evidence>
<dbReference type="EMBL" id="MEUI01000008">
    <property type="protein sequence ID" value="OGC35121.1"/>
    <property type="molecule type" value="Genomic_DNA"/>
</dbReference>
<evidence type="ECO:0000313" key="2">
    <source>
        <dbReference type="EMBL" id="OGC35121.1"/>
    </source>
</evidence>
<dbReference type="InterPro" id="IPR024700">
    <property type="entry name" value="UCP020217"/>
</dbReference>
<sequence length="121" mass="13641">MASLRNYQKFWKKQFEKEYQAKQLLIKSLKLSAAKAAQMLGRQFGAKKVFLFGSIIDGELFHKHSDLDLAVEGIQPQEYISALSKISRLFAGKVSVDLVPLEDAAPKLKDLIQKKGQLIYG</sequence>
<comment type="caution">
    <text evidence="2">The sequence shown here is derived from an EMBL/GenBank/DDBJ whole genome shotgun (WGS) entry which is preliminary data.</text>
</comment>
<protein>
    <recommendedName>
        <fullName evidence="1">Polymerase beta nucleotidyltransferase domain-containing protein</fullName>
    </recommendedName>
</protein>
<reference evidence="2 3" key="1">
    <citation type="journal article" date="2016" name="Nat. Commun.">
        <title>Thousands of microbial genomes shed light on interconnected biogeochemical processes in an aquifer system.</title>
        <authorList>
            <person name="Anantharaman K."/>
            <person name="Brown C.T."/>
            <person name="Hug L.A."/>
            <person name="Sharon I."/>
            <person name="Castelle C.J."/>
            <person name="Probst A.J."/>
            <person name="Thomas B.C."/>
            <person name="Singh A."/>
            <person name="Wilkins M.J."/>
            <person name="Karaoz U."/>
            <person name="Brodie E.L."/>
            <person name="Williams K.H."/>
            <person name="Hubbard S.S."/>
            <person name="Banfield J.F."/>
        </authorList>
    </citation>
    <scope>NUCLEOTIDE SEQUENCE [LARGE SCALE GENOMIC DNA]</scope>
</reference>
<dbReference type="Proteomes" id="UP000177309">
    <property type="component" value="Unassembled WGS sequence"/>
</dbReference>
<dbReference type="Pfam" id="PF18765">
    <property type="entry name" value="Polbeta"/>
    <property type="match status" value="1"/>
</dbReference>
<dbReference type="InterPro" id="IPR043519">
    <property type="entry name" value="NT_sf"/>
</dbReference>
<proteinExistence type="predicted"/>
<dbReference type="PIRSF" id="PIRSF020217">
    <property type="entry name" value="UCP020217"/>
    <property type="match status" value="1"/>
</dbReference>